<keyword evidence="10" id="KW-0012">Acyltransferase</keyword>
<dbReference type="Pfam" id="PF17964">
    <property type="entry name" value="Big_10"/>
    <property type="match status" value="1"/>
</dbReference>
<evidence type="ECO:0000256" key="6">
    <source>
        <dbReference type="ARBA" id="ARBA00022984"/>
    </source>
</evidence>
<keyword evidence="5 13" id="KW-0133">Cell shape</keyword>
<evidence type="ECO:0000256" key="12">
    <source>
        <dbReference type="ARBA" id="ARBA00060592"/>
    </source>
</evidence>
<accession>A0A4Y3R666</accession>
<dbReference type="InterPro" id="IPR005490">
    <property type="entry name" value="LD_TPept_cat_dom"/>
</dbReference>
<evidence type="ECO:0000256" key="2">
    <source>
        <dbReference type="ARBA" id="ARBA00022475"/>
    </source>
</evidence>
<evidence type="ECO:0000256" key="1">
    <source>
        <dbReference type="ARBA" id="ARBA00004752"/>
    </source>
</evidence>
<dbReference type="GO" id="GO:0016746">
    <property type="term" value="F:acyltransferase activity"/>
    <property type="evidence" value="ECO:0007669"/>
    <property type="project" value="UniProtKB-KW"/>
</dbReference>
<evidence type="ECO:0000259" key="15">
    <source>
        <dbReference type="PROSITE" id="PS52029"/>
    </source>
</evidence>
<keyword evidence="9" id="KW-0449">Lipoprotein</keyword>
<dbReference type="FunFam" id="2.40.440.10:FF:000005">
    <property type="entry name" value="L,D-transpeptidase 2"/>
    <property type="match status" value="1"/>
</dbReference>
<dbReference type="Pfam" id="PF03734">
    <property type="entry name" value="YkuD"/>
    <property type="match status" value="1"/>
</dbReference>
<dbReference type="GO" id="GO:0005576">
    <property type="term" value="C:extracellular region"/>
    <property type="evidence" value="ECO:0007669"/>
    <property type="project" value="TreeGrafter"/>
</dbReference>
<evidence type="ECO:0000313" key="16">
    <source>
        <dbReference type="EMBL" id="GEB52243.1"/>
    </source>
</evidence>
<dbReference type="GO" id="GO:0018104">
    <property type="term" value="P:peptidoglycan-protein cross-linking"/>
    <property type="evidence" value="ECO:0007669"/>
    <property type="project" value="TreeGrafter"/>
</dbReference>
<comment type="pathway">
    <text evidence="12">Glycan biosynthesis.</text>
</comment>
<evidence type="ECO:0000256" key="9">
    <source>
        <dbReference type="ARBA" id="ARBA00023288"/>
    </source>
</evidence>
<dbReference type="AlphaFoldDB" id="A0A4Y3R666"/>
<dbReference type="CDD" id="cd16913">
    <property type="entry name" value="YkuD_like"/>
    <property type="match status" value="1"/>
</dbReference>
<evidence type="ECO:0000256" key="14">
    <source>
        <dbReference type="SAM" id="MobiDB-lite"/>
    </source>
</evidence>
<dbReference type="GO" id="GO:0008360">
    <property type="term" value="P:regulation of cell shape"/>
    <property type="evidence" value="ECO:0007669"/>
    <property type="project" value="UniProtKB-UniRule"/>
</dbReference>
<evidence type="ECO:0000256" key="3">
    <source>
        <dbReference type="ARBA" id="ARBA00022679"/>
    </source>
</evidence>
<dbReference type="EMBL" id="BJMM01000029">
    <property type="protein sequence ID" value="GEB52243.1"/>
    <property type="molecule type" value="Genomic_DNA"/>
</dbReference>
<feature type="domain" description="L,D-TPase catalytic" evidence="15">
    <location>
        <begin position="271"/>
        <end position="392"/>
    </location>
</feature>
<evidence type="ECO:0000256" key="11">
    <source>
        <dbReference type="ARBA" id="ARBA00023316"/>
    </source>
</evidence>
<keyword evidence="4" id="KW-0732">Signal</keyword>
<dbReference type="PANTHER" id="PTHR30582">
    <property type="entry name" value="L,D-TRANSPEPTIDASE"/>
    <property type="match status" value="1"/>
</dbReference>
<keyword evidence="8" id="KW-0564">Palmitate</keyword>
<dbReference type="OrthoDB" id="5242354at2"/>
<keyword evidence="2" id="KW-1003">Cell membrane</keyword>
<dbReference type="Gene3D" id="2.40.440.10">
    <property type="entry name" value="L,D-transpeptidase catalytic domain-like"/>
    <property type="match status" value="1"/>
</dbReference>
<gene>
    <name evidence="16" type="ORF">SCA03_47940</name>
</gene>
<dbReference type="PANTHER" id="PTHR30582:SF2">
    <property type="entry name" value="L,D-TRANSPEPTIDASE YCIB-RELATED"/>
    <property type="match status" value="1"/>
</dbReference>
<proteinExistence type="predicted"/>
<evidence type="ECO:0000256" key="13">
    <source>
        <dbReference type="PROSITE-ProRule" id="PRU01373"/>
    </source>
</evidence>
<feature type="region of interest" description="Disordered" evidence="14">
    <location>
        <begin position="1"/>
        <end position="34"/>
    </location>
</feature>
<evidence type="ECO:0000313" key="17">
    <source>
        <dbReference type="Proteomes" id="UP000319210"/>
    </source>
</evidence>
<protein>
    <recommendedName>
        <fullName evidence="15">L,D-TPase catalytic domain-containing protein</fullName>
    </recommendedName>
</protein>
<evidence type="ECO:0000256" key="5">
    <source>
        <dbReference type="ARBA" id="ARBA00022960"/>
    </source>
</evidence>
<dbReference type="Gene3D" id="2.60.40.3780">
    <property type="match status" value="1"/>
</dbReference>
<evidence type="ECO:0000256" key="7">
    <source>
        <dbReference type="ARBA" id="ARBA00023136"/>
    </source>
</evidence>
<evidence type="ECO:0000256" key="4">
    <source>
        <dbReference type="ARBA" id="ARBA00022729"/>
    </source>
</evidence>
<comment type="caution">
    <text evidence="16">The sequence shown here is derived from an EMBL/GenBank/DDBJ whole genome shotgun (WGS) entry which is preliminary data.</text>
</comment>
<reference evidence="16 17" key="1">
    <citation type="submission" date="2019-06" db="EMBL/GenBank/DDBJ databases">
        <title>Whole genome shotgun sequence of Streptomyces cacaoi subsp. cacaoi NBRC 12748.</title>
        <authorList>
            <person name="Hosoyama A."/>
            <person name="Uohara A."/>
            <person name="Ohji S."/>
            <person name="Ichikawa N."/>
        </authorList>
    </citation>
    <scope>NUCLEOTIDE SEQUENCE [LARGE SCALE GENOMIC DNA]</scope>
    <source>
        <strain evidence="16 17">NBRC 12748</strain>
    </source>
</reference>
<feature type="region of interest" description="Disordered" evidence="14">
    <location>
        <begin position="419"/>
        <end position="442"/>
    </location>
</feature>
<dbReference type="Proteomes" id="UP000319210">
    <property type="component" value="Unassembled WGS sequence"/>
</dbReference>
<organism evidence="16 17">
    <name type="scientific">Streptomyces cacaoi</name>
    <dbReference type="NCBI Taxonomy" id="1898"/>
    <lineage>
        <taxon>Bacteria</taxon>
        <taxon>Bacillati</taxon>
        <taxon>Actinomycetota</taxon>
        <taxon>Actinomycetes</taxon>
        <taxon>Kitasatosporales</taxon>
        <taxon>Streptomycetaceae</taxon>
        <taxon>Streptomyces</taxon>
    </lineage>
</organism>
<feature type="active site" description="Nucleophile" evidence="13">
    <location>
        <position position="368"/>
    </location>
</feature>
<dbReference type="PROSITE" id="PS52029">
    <property type="entry name" value="LD_TPASE"/>
    <property type="match status" value="1"/>
</dbReference>
<dbReference type="InterPro" id="IPR041280">
    <property type="entry name" value="Big_10"/>
</dbReference>
<keyword evidence="11 13" id="KW-0961">Cell wall biogenesis/degradation</keyword>
<dbReference type="SUPFAM" id="SSF141523">
    <property type="entry name" value="L,D-transpeptidase catalytic domain-like"/>
    <property type="match status" value="1"/>
</dbReference>
<keyword evidence="3" id="KW-0808">Transferase</keyword>
<comment type="pathway">
    <text evidence="1 13">Cell wall biogenesis; peptidoglycan biosynthesis.</text>
</comment>
<keyword evidence="7" id="KW-0472">Membrane</keyword>
<keyword evidence="17" id="KW-1185">Reference proteome</keyword>
<dbReference type="InterPro" id="IPR038063">
    <property type="entry name" value="Transpep_catalytic_dom"/>
</dbReference>
<dbReference type="GO" id="GO:0071972">
    <property type="term" value="F:peptidoglycan L,D-transpeptidase activity"/>
    <property type="evidence" value="ECO:0007669"/>
    <property type="project" value="TreeGrafter"/>
</dbReference>
<dbReference type="GO" id="GO:0071555">
    <property type="term" value="P:cell wall organization"/>
    <property type="evidence" value="ECO:0007669"/>
    <property type="project" value="UniProtKB-UniRule"/>
</dbReference>
<name>A0A4Y3R666_STRCI</name>
<dbReference type="InterPro" id="IPR050979">
    <property type="entry name" value="LD-transpeptidase"/>
</dbReference>
<keyword evidence="6 13" id="KW-0573">Peptidoglycan synthesis</keyword>
<evidence type="ECO:0000256" key="10">
    <source>
        <dbReference type="ARBA" id="ARBA00023315"/>
    </source>
</evidence>
<feature type="active site" description="Proton donor/acceptor" evidence="13">
    <location>
        <position position="350"/>
    </location>
</feature>
<sequence>MSDRPDTFPAGGCSAPASDPVSASLPRPPAGSRKRRYVVTCASLLAPLTVGLSACSGSSGSDPLASAPYDASEAVSVNAPADSTDVDPEKPLEVTAASGEDTLTDVYATDAAGRVLAGELSADSKRWHSTSPLAAGVRYTVQVSTENDDGAPGRRTVRFETKPQGKKLKVDLGPDNGTYGVGQPLTAELSHRVKGKRQRELVERALKVESHPRVEGSWHWVDSKELHFRPKSYWPAHASITLRSKLKGLKIRDGLYGGDSPAVRMKTGDRIVATADASSHQMKVERNGKVVRTVPITTGKSGYETRNGIKVILTKEPFVRMTSASIGASDFYDLPVHWATRLTNSGEYVHGAPWSVGSQGVSNTSHGCTGMSSANARWFFDNVRQGDIVQHVNTTGEKMAPFGNGFGDWNMPWKEWRKGSAVHQGEHGGSGPAESARLRPQV</sequence>
<dbReference type="UniPathway" id="UPA00219"/>
<dbReference type="Gene3D" id="2.60.40.3710">
    <property type="match status" value="1"/>
</dbReference>
<evidence type="ECO:0000256" key="8">
    <source>
        <dbReference type="ARBA" id="ARBA00023139"/>
    </source>
</evidence>
<dbReference type="RefSeq" id="WP_078873196.1">
    <property type="nucleotide sequence ID" value="NZ_BJMM01000029.1"/>
</dbReference>